<dbReference type="PANTHER" id="PTHR43072:SF8">
    <property type="entry name" value="ACYLTRANSFERASE FABY-RELATED"/>
    <property type="match status" value="1"/>
</dbReference>
<dbReference type="InterPro" id="IPR000182">
    <property type="entry name" value="GNAT_dom"/>
</dbReference>
<gene>
    <name evidence="2" type="ORF">H8705_08920</name>
</gene>
<dbReference type="CDD" id="cd04301">
    <property type="entry name" value="NAT_SF"/>
    <property type="match status" value="1"/>
</dbReference>
<dbReference type="Gene3D" id="3.40.630.30">
    <property type="match status" value="1"/>
</dbReference>
<dbReference type="Pfam" id="PF13420">
    <property type="entry name" value="Acetyltransf_4"/>
    <property type="match status" value="1"/>
</dbReference>
<name>A0A926IHA1_9FIRM</name>
<dbReference type="PROSITE" id="PS51186">
    <property type="entry name" value="GNAT"/>
    <property type="match status" value="1"/>
</dbReference>
<sequence length="199" mass="22662">MTARIRLATIQDAKEILNIYRPYIKDTCITFEYEVPSLEEFTQRIRDISREYPYLVCEIDGRVVGYAYAHRQLARAAYQWNAELSVYVDQAYVGHKIGGALYGALLEILACQNVQNVYGLVTSPNPGSQRLHEKFGFGIMGVCKDTGYKNGKWHDVIWFEKKIGPHSAPPKPFEPVDGLAVSLIKRITESHEKIIKKQP</sequence>
<dbReference type="RefSeq" id="WP_262395423.1">
    <property type="nucleotide sequence ID" value="NZ_JACRTD010000006.1"/>
</dbReference>
<dbReference type="PANTHER" id="PTHR43072">
    <property type="entry name" value="N-ACETYLTRANSFERASE"/>
    <property type="match status" value="1"/>
</dbReference>
<dbReference type="SUPFAM" id="SSF55729">
    <property type="entry name" value="Acyl-CoA N-acyltransferases (Nat)"/>
    <property type="match status" value="1"/>
</dbReference>
<proteinExistence type="predicted"/>
<protein>
    <submittedName>
        <fullName evidence="2">N-acetyltransferase</fullName>
    </submittedName>
</protein>
<dbReference type="Proteomes" id="UP000623678">
    <property type="component" value="Unassembled WGS sequence"/>
</dbReference>
<dbReference type="InterPro" id="IPR016181">
    <property type="entry name" value="Acyl_CoA_acyltransferase"/>
</dbReference>
<dbReference type="AlphaFoldDB" id="A0A926IHA1"/>
<accession>A0A926IHA1</accession>
<organism evidence="2 3">
    <name type="scientific">Youxingia wuxianensis</name>
    <dbReference type="NCBI Taxonomy" id="2763678"/>
    <lineage>
        <taxon>Bacteria</taxon>
        <taxon>Bacillati</taxon>
        <taxon>Bacillota</taxon>
        <taxon>Clostridia</taxon>
        <taxon>Eubacteriales</taxon>
        <taxon>Oscillospiraceae</taxon>
        <taxon>Youxingia</taxon>
    </lineage>
</organism>
<evidence type="ECO:0000313" key="3">
    <source>
        <dbReference type="Proteomes" id="UP000623678"/>
    </source>
</evidence>
<dbReference type="EMBL" id="JACRTD010000006">
    <property type="protein sequence ID" value="MBC8585704.1"/>
    <property type="molecule type" value="Genomic_DNA"/>
</dbReference>
<keyword evidence="3" id="KW-1185">Reference proteome</keyword>
<reference evidence="2" key="1">
    <citation type="submission" date="2020-08" db="EMBL/GenBank/DDBJ databases">
        <title>Genome public.</title>
        <authorList>
            <person name="Liu C."/>
            <person name="Sun Q."/>
        </authorList>
    </citation>
    <scope>NUCLEOTIDE SEQUENCE</scope>
    <source>
        <strain evidence="2">NSJ-64</strain>
    </source>
</reference>
<evidence type="ECO:0000313" key="2">
    <source>
        <dbReference type="EMBL" id="MBC8585704.1"/>
    </source>
</evidence>
<dbReference type="GO" id="GO:0016747">
    <property type="term" value="F:acyltransferase activity, transferring groups other than amino-acyl groups"/>
    <property type="evidence" value="ECO:0007669"/>
    <property type="project" value="InterPro"/>
</dbReference>
<comment type="caution">
    <text evidence="2">The sequence shown here is derived from an EMBL/GenBank/DDBJ whole genome shotgun (WGS) entry which is preliminary data.</text>
</comment>
<feature type="domain" description="N-acetyltransferase" evidence="1">
    <location>
        <begin position="3"/>
        <end position="164"/>
    </location>
</feature>
<evidence type="ECO:0000259" key="1">
    <source>
        <dbReference type="PROSITE" id="PS51186"/>
    </source>
</evidence>